<dbReference type="PANTHER" id="PTHR13504">
    <property type="entry name" value="FIDO DOMAIN-CONTAINING PROTEIN DDB_G0283145"/>
    <property type="match status" value="1"/>
</dbReference>
<organism evidence="4 5">
    <name type="scientific">Candidatus Daviesbacteria bacterium RIFCSPHIGHO2_12_FULL_37_11</name>
    <dbReference type="NCBI Taxonomy" id="1797777"/>
    <lineage>
        <taxon>Bacteria</taxon>
        <taxon>Candidatus Daviesiibacteriota</taxon>
    </lineage>
</organism>
<dbReference type="Pfam" id="PF02661">
    <property type="entry name" value="Fic"/>
    <property type="match status" value="1"/>
</dbReference>
<evidence type="ECO:0000313" key="5">
    <source>
        <dbReference type="Proteomes" id="UP000176527"/>
    </source>
</evidence>
<dbReference type="Proteomes" id="UP000176527">
    <property type="component" value="Unassembled WGS sequence"/>
</dbReference>
<dbReference type="EMBL" id="MFDE01000013">
    <property type="protein sequence ID" value="OGE38753.1"/>
    <property type="molecule type" value="Genomic_DNA"/>
</dbReference>
<dbReference type="InterPro" id="IPR036597">
    <property type="entry name" value="Fido-like_dom_sf"/>
</dbReference>
<protein>
    <recommendedName>
        <fullName evidence="3">Fido domain-containing protein</fullName>
    </recommendedName>
</protein>
<dbReference type="InterPro" id="IPR040198">
    <property type="entry name" value="Fido_containing"/>
</dbReference>
<sequence length="328" mass="37313">MVIPPKYHLTPKITQLLQQIEIAKEVINAISIPPEIEINIRRQSTLKSSLFSARIEGNPLTMNSLSNSSPQTTQKQEVLNILKALNHINQEKIKKISVKYILDLHKMVLGGLTSKLDIGQFRTEPGAIFNATGQVVYLPPRPSQILSFLDILISYINSPRDQFIPVKASLIHYTFEKIHPFLDGNGRVGRLLLQAILAQDGYGMKGIFPLEEYLDNHRAKYYLALESNEKDVTEYVEFMLEAMAETANLVKNQILNSKKPSPQDFLLPRRSEILNIIKDQELVNFNQIRRRFLAVNERTLRFDLKKLADAGLISKLGTTKGVFYKSNN</sequence>
<dbReference type="InterPro" id="IPR003812">
    <property type="entry name" value="Fido"/>
</dbReference>
<feature type="active site" evidence="1">
    <location>
        <position position="179"/>
    </location>
</feature>
<reference evidence="4 5" key="1">
    <citation type="journal article" date="2016" name="Nat. Commun.">
        <title>Thousands of microbial genomes shed light on interconnected biogeochemical processes in an aquifer system.</title>
        <authorList>
            <person name="Anantharaman K."/>
            <person name="Brown C.T."/>
            <person name="Hug L.A."/>
            <person name="Sharon I."/>
            <person name="Castelle C.J."/>
            <person name="Probst A.J."/>
            <person name="Thomas B.C."/>
            <person name="Singh A."/>
            <person name="Wilkins M.J."/>
            <person name="Karaoz U."/>
            <person name="Brodie E.L."/>
            <person name="Williams K.H."/>
            <person name="Hubbard S.S."/>
            <person name="Banfield J.F."/>
        </authorList>
    </citation>
    <scope>NUCLEOTIDE SEQUENCE [LARGE SCALE GENOMIC DNA]</scope>
</reference>
<dbReference type="PROSITE" id="PS51459">
    <property type="entry name" value="FIDO"/>
    <property type="match status" value="1"/>
</dbReference>
<dbReference type="InterPro" id="IPR036390">
    <property type="entry name" value="WH_DNA-bd_sf"/>
</dbReference>
<keyword evidence="2" id="KW-0067">ATP-binding</keyword>
<proteinExistence type="predicted"/>
<feature type="binding site" evidence="2">
    <location>
        <position position="228"/>
    </location>
    <ligand>
        <name>ATP</name>
        <dbReference type="ChEBI" id="CHEBI:30616"/>
    </ligand>
</feature>
<evidence type="ECO:0000313" key="4">
    <source>
        <dbReference type="EMBL" id="OGE38753.1"/>
    </source>
</evidence>
<dbReference type="GO" id="GO:0005524">
    <property type="term" value="F:ATP binding"/>
    <property type="evidence" value="ECO:0007669"/>
    <property type="project" value="UniProtKB-KW"/>
</dbReference>
<feature type="binding site" evidence="2">
    <location>
        <begin position="183"/>
        <end position="190"/>
    </location>
    <ligand>
        <name>ATP</name>
        <dbReference type="ChEBI" id="CHEBI:30616"/>
    </ligand>
</feature>
<dbReference type="AlphaFoldDB" id="A0A1F5KCT5"/>
<evidence type="ECO:0000259" key="3">
    <source>
        <dbReference type="PROSITE" id="PS51459"/>
    </source>
</evidence>
<keyword evidence="2" id="KW-0547">Nucleotide-binding</keyword>
<dbReference type="PANTHER" id="PTHR13504:SF38">
    <property type="entry name" value="FIDO DOMAIN-CONTAINING PROTEIN"/>
    <property type="match status" value="1"/>
</dbReference>
<dbReference type="SUPFAM" id="SSF140931">
    <property type="entry name" value="Fic-like"/>
    <property type="match status" value="1"/>
</dbReference>
<name>A0A1F5KCT5_9BACT</name>
<dbReference type="SUPFAM" id="SSF46785">
    <property type="entry name" value="Winged helix' DNA-binding domain"/>
    <property type="match status" value="1"/>
</dbReference>
<feature type="domain" description="Fido" evidence="3">
    <location>
        <begin position="96"/>
        <end position="241"/>
    </location>
</feature>
<evidence type="ECO:0000256" key="2">
    <source>
        <dbReference type="PIRSR" id="PIRSR640198-2"/>
    </source>
</evidence>
<comment type="caution">
    <text evidence="4">The sequence shown here is derived from an EMBL/GenBank/DDBJ whole genome shotgun (WGS) entry which is preliminary data.</text>
</comment>
<accession>A0A1F5KCT5</accession>
<dbReference type="InterPro" id="IPR036388">
    <property type="entry name" value="WH-like_DNA-bd_sf"/>
</dbReference>
<feature type="binding site" evidence="2">
    <location>
        <begin position="221"/>
        <end position="222"/>
    </location>
    <ligand>
        <name>ATP</name>
        <dbReference type="ChEBI" id="CHEBI:30616"/>
    </ligand>
</feature>
<dbReference type="Gene3D" id="1.10.10.10">
    <property type="entry name" value="Winged helix-like DNA-binding domain superfamily/Winged helix DNA-binding domain"/>
    <property type="match status" value="1"/>
</dbReference>
<evidence type="ECO:0000256" key="1">
    <source>
        <dbReference type="PIRSR" id="PIRSR640198-1"/>
    </source>
</evidence>
<dbReference type="Gene3D" id="1.10.3290.10">
    <property type="entry name" value="Fido-like domain"/>
    <property type="match status" value="1"/>
</dbReference>
<gene>
    <name evidence="4" type="ORF">A3F00_03330</name>
</gene>